<dbReference type="PANTHER" id="PTHR43586:SF8">
    <property type="entry name" value="CYSTEINE DESULFURASE 1, CHLOROPLASTIC"/>
    <property type="match status" value="1"/>
</dbReference>
<dbReference type="InterPro" id="IPR010970">
    <property type="entry name" value="Cys_dSase_SufS"/>
</dbReference>
<keyword evidence="5" id="KW-0663">Pyridoxal phosphate</keyword>
<dbReference type="EC" id="2.8.1.7" evidence="3"/>
<dbReference type="NCBIfam" id="TIGR01979">
    <property type="entry name" value="sufS"/>
    <property type="match status" value="1"/>
</dbReference>
<dbReference type="AlphaFoldDB" id="A0A1G7SN43"/>
<comment type="similarity">
    <text evidence="2">Belongs to the class-V pyridoxal-phosphate-dependent aminotransferase family. Csd subfamily.</text>
</comment>
<dbReference type="InterPro" id="IPR000192">
    <property type="entry name" value="Aminotrans_V_dom"/>
</dbReference>
<gene>
    <name evidence="8" type="ORF">SAMN05421791_10489</name>
</gene>
<proteinExistence type="inferred from homology"/>
<feature type="domain" description="Aminotransferase class V" evidence="7">
    <location>
        <begin position="26"/>
        <end position="397"/>
    </location>
</feature>
<name>A0A1G7SN43_9LACT</name>
<dbReference type="GO" id="GO:0031071">
    <property type="term" value="F:cysteine desulfurase activity"/>
    <property type="evidence" value="ECO:0007669"/>
    <property type="project" value="UniProtKB-EC"/>
</dbReference>
<reference evidence="8 9" key="1">
    <citation type="submission" date="2016-10" db="EMBL/GenBank/DDBJ databases">
        <authorList>
            <person name="de Groot N.N."/>
        </authorList>
    </citation>
    <scope>NUCLEOTIDE SEQUENCE [LARGE SCALE GENOMIC DNA]</scope>
    <source>
        <strain evidence="8 9">ATCC BAA-466</strain>
    </source>
</reference>
<protein>
    <recommendedName>
        <fullName evidence="3">cysteine desulfurase</fullName>
        <ecNumber evidence="3">2.8.1.7</ecNumber>
    </recommendedName>
</protein>
<dbReference type="OrthoDB" id="9804366at2"/>
<dbReference type="EMBL" id="FNCK01000004">
    <property type="protein sequence ID" value="SDG24475.1"/>
    <property type="molecule type" value="Genomic_DNA"/>
</dbReference>
<dbReference type="PANTHER" id="PTHR43586">
    <property type="entry name" value="CYSTEINE DESULFURASE"/>
    <property type="match status" value="1"/>
</dbReference>
<dbReference type="InterPro" id="IPR015424">
    <property type="entry name" value="PyrdxlP-dep_Trfase"/>
</dbReference>
<dbReference type="RefSeq" id="WP_090289777.1">
    <property type="nucleotide sequence ID" value="NZ_JAAXPS010000004.1"/>
</dbReference>
<evidence type="ECO:0000256" key="6">
    <source>
        <dbReference type="ARBA" id="ARBA00050776"/>
    </source>
</evidence>
<evidence type="ECO:0000256" key="3">
    <source>
        <dbReference type="ARBA" id="ARBA00012239"/>
    </source>
</evidence>
<dbReference type="GO" id="GO:0016829">
    <property type="term" value="F:lyase activity"/>
    <property type="evidence" value="ECO:0007669"/>
    <property type="project" value="UniProtKB-KW"/>
</dbReference>
<evidence type="ECO:0000256" key="1">
    <source>
        <dbReference type="ARBA" id="ARBA00001933"/>
    </source>
</evidence>
<dbReference type="GO" id="GO:0030170">
    <property type="term" value="F:pyridoxal phosphate binding"/>
    <property type="evidence" value="ECO:0007669"/>
    <property type="project" value="InterPro"/>
</dbReference>
<keyword evidence="9" id="KW-1185">Reference proteome</keyword>
<evidence type="ECO:0000259" key="7">
    <source>
        <dbReference type="Pfam" id="PF00266"/>
    </source>
</evidence>
<dbReference type="Proteomes" id="UP000199708">
    <property type="component" value="Unassembled WGS sequence"/>
</dbReference>
<evidence type="ECO:0000256" key="4">
    <source>
        <dbReference type="ARBA" id="ARBA00022679"/>
    </source>
</evidence>
<comment type="catalytic activity">
    <reaction evidence="6">
        <text>(sulfur carrier)-H + L-cysteine = (sulfur carrier)-SH + L-alanine</text>
        <dbReference type="Rhea" id="RHEA:43892"/>
        <dbReference type="Rhea" id="RHEA-COMP:14737"/>
        <dbReference type="Rhea" id="RHEA-COMP:14739"/>
        <dbReference type="ChEBI" id="CHEBI:29917"/>
        <dbReference type="ChEBI" id="CHEBI:35235"/>
        <dbReference type="ChEBI" id="CHEBI:57972"/>
        <dbReference type="ChEBI" id="CHEBI:64428"/>
        <dbReference type="EC" id="2.8.1.7"/>
    </reaction>
</comment>
<evidence type="ECO:0000313" key="9">
    <source>
        <dbReference type="Proteomes" id="UP000199708"/>
    </source>
</evidence>
<dbReference type="Gene3D" id="3.90.1150.10">
    <property type="entry name" value="Aspartate Aminotransferase, domain 1"/>
    <property type="match status" value="1"/>
</dbReference>
<evidence type="ECO:0000256" key="5">
    <source>
        <dbReference type="ARBA" id="ARBA00022898"/>
    </source>
</evidence>
<accession>A0A1G7SN43</accession>
<dbReference type="GO" id="GO:0006534">
    <property type="term" value="P:cysteine metabolic process"/>
    <property type="evidence" value="ECO:0007669"/>
    <property type="project" value="InterPro"/>
</dbReference>
<sequence length="412" mass="46387">MTNRDLLNLRHEFPILDQVVNDEPLIYFDNAATSQTPQSVIDAMVAFYHQDHANVHRGVHTLSERATQAYENGREEIARFVGAESSACISFSSGTTDSINKIARGLIEPRLKHSDIILTTRLEHHSNLVPWQEVCKRTGAQLKFMDLNQDFQVDLKSLATKYDHQPIKAIVIQHFSNVLGVEQPIQSLSQWAHQQGALLIVDGAQASPHTRLHLNDWQVDAYAFSSHKMYGPMGLGITYLAKEHHDTCLPVNFGGEMIHLVEDQYANYKQAPWKFEAGTQAIAQVIGLTQAIRWIESIGFDNIQSQEQLLGRRLYHGLKELDDIILYTPESAMSHGIISFNIQGVHPHDAATGFDQLGIAVRAGHHCAQPLMRLLETPATLRASLMVYNTVEEVDRFIQATKEIKEFFTYGT</sequence>
<dbReference type="STRING" id="120956.SAMN05421791_10489"/>
<dbReference type="SUPFAM" id="SSF53383">
    <property type="entry name" value="PLP-dependent transferases"/>
    <property type="match status" value="1"/>
</dbReference>
<keyword evidence="4" id="KW-0808">Transferase</keyword>
<dbReference type="Pfam" id="PF00266">
    <property type="entry name" value="Aminotran_5"/>
    <property type="match status" value="1"/>
</dbReference>
<dbReference type="InterPro" id="IPR015422">
    <property type="entry name" value="PyrdxlP-dep_Trfase_small"/>
</dbReference>
<organism evidence="8 9">
    <name type="scientific">Facklamia miroungae</name>
    <dbReference type="NCBI Taxonomy" id="120956"/>
    <lineage>
        <taxon>Bacteria</taxon>
        <taxon>Bacillati</taxon>
        <taxon>Bacillota</taxon>
        <taxon>Bacilli</taxon>
        <taxon>Lactobacillales</taxon>
        <taxon>Aerococcaceae</taxon>
        <taxon>Facklamia</taxon>
    </lineage>
</organism>
<keyword evidence="8" id="KW-0456">Lyase</keyword>
<dbReference type="CDD" id="cd06453">
    <property type="entry name" value="SufS_like"/>
    <property type="match status" value="1"/>
</dbReference>
<dbReference type="InterPro" id="IPR015421">
    <property type="entry name" value="PyrdxlP-dep_Trfase_major"/>
</dbReference>
<evidence type="ECO:0000256" key="2">
    <source>
        <dbReference type="ARBA" id="ARBA00010447"/>
    </source>
</evidence>
<evidence type="ECO:0000313" key="8">
    <source>
        <dbReference type="EMBL" id="SDG24475.1"/>
    </source>
</evidence>
<dbReference type="Gene3D" id="3.40.640.10">
    <property type="entry name" value="Type I PLP-dependent aspartate aminotransferase-like (Major domain)"/>
    <property type="match status" value="1"/>
</dbReference>
<comment type="cofactor">
    <cofactor evidence="1">
        <name>pyridoxal 5'-phosphate</name>
        <dbReference type="ChEBI" id="CHEBI:597326"/>
    </cofactor>
</comment>